<evidence type="ECO:0000259" key="3">
    <source>
        <dbReference type="Pfam" id="PF00588"/>
    </source>
</evidence>
<dbReference type="Gene3D" id="3.30.1330.30">
    <property type="match status" value="1"/>
</dbReference>
<dbReference type="Pfam" id="PF00588">
    <property type="entry name" value="SpoU_methylase"/>
    <property type="match status" value="1"/>
</dbReference>
<protein>
    <submittedName>
        <fullName evidence="4">tRNA G18 (Ribose-2'-O)-methylase SpoU</fullName>
    </submittedName>
</protein>
<dbReference type="PANTHER" id="PTHR43191:SF12">
    <property type="entry name" value="RRNA METHYLASE"/>
    <property type="match status" value="1"/>
</dbReference>
<dbReference type="InterPro" id="IPR029026">
    <property type="entry name" value="tRNA_m1G_MTases_N"/>
</dbReference>
<dbReference type="CDD" id="cd18095">
    <property type="entry name" value="SpoU-like_rRNA-MTase"/>
    <property type="match status" value="1"/>
</dbReference>
<dbReference type="InterPro" id="IPR029028">
    <property type="entry name" value="Alpha/beta_knot_MTases"/>
</dbReference>
<organism evidence="4 5">
    <name type="scientific">Eubacterium ruminantium</name>
    <dbReference type="NCBI Taxonomy" id="42322"/>
    <lineage>
        <taxon>Bacteria</taxon>
        <taxon>Bacillati</taxon>
        <taxon>Bacillota</taxon>
        <taxon>Clostridia</taxon>
        <taxon>Eubacteriales</taxon>
        <taxon>Eubacteriaceae</taxon>
        <taxon>Eubacterium</taxon>
    </lineage>
</organism>
<dbReference type="GO" id="GO:0008173">
    <property type="term" value="F:RNA methyltransferase activity"/>
    <property type="evidence" value="ECO:0007669"/>
    <property type="project" value="InterPro"/>
</dbReference>
<dbReference type="Gene3D" id="3.40.1280.10">
    <property type="match status" value="1"/>
</dbReference>
<dbReference type="InterPro" id="IPR029064">
    <property type="entry name" value="Ribosomal_eL30-like_sf"/>
</dbReference>
<dbReference type="GO" id="GO:0006396">
    <property type="term" value="P:RNA processing"/>
    <property type="evidence" value="ECO:0007669"/>
    <property type="project" value="InterPro"/>
</dbReference>
<sequence length="289" mass="32094">MNIINIRDLNDERLSLYAKLSENQLRRYFEPEPGVFVAESPNVIERALNAGYEPLSFLVETEAIDKEAGVILEKVSKIYGKEKAEEIPVFAADFEVLKSLTGFPMVRGLLAVMRRKVLSDINIFCEGKKNIAVLYDIENPSNVGTIFRSAAALGIDGIILTKGSSDPLYRRAARVSMGTVFQIPWTIHEPDKKSVNTDDRDGLMLKLADRGFVTAAMALSDNSVNITDENFKNSEKKAIILGNEGKGLPENVIRSCNNTLKIPMFHEVDSLNVGIAAAIVFWEINENKK</sequence>
<dbReference type="SUPFAM" id="SSF75217">
    <property type="entry name" value="alpha/beta knot"/>
    <property type="match status" value="1"/>
</dbReference>
<dbReference type="SUPFAM" id="SSF55315">
    <property type="entry name" value="L30e-like"/>
    <property type="match status" value="1"/>
</dbReference>
<reference evidence="4 5" key="1">
    <citation type="submission" date="2017-02" db="EMBL/GenBank/DDBJ databases">
        <authorList>
            <person name="Peterson S.W."/>
        </authorList>
    </citation>
    <scope>NUCLEOTIDE SEQUENCE [LARGE SCALE GENOMIC DNA]</scope>
    <source>
        <strain evidence="4 5">ATCC 17233</strain>
    </source>
</reference>
<dbReference type="Proteomes" id="UP000189857">
    <property type="component" value="Unassembled WGS sequence"/>
</dbReference>
<evidence type="ECO:0000313" key="4">
    <source>
        <dbReference type="EMBL" id="SJZ73367.1"/>
    </source>
</evidence>
<dbReference type="OrthoDB" id="9794400at2"/>
<name>A0A1T4N2V1_9FIRM</name>
<evidence type="ECO:0000256" key="1">
    <source>
        <dbReference type="ARBA" id="ARBA00022603"/>
    </source>
</evidence>
<dbReference type="GO" id="GO:0003723">
    <property type="term" value="F:RNA binding"/>
    <property type="evidence" value="ECO:0007669"/>
    <property type="project" value="InterPro"/>
</dbReference>
<dbReference type="GO" id="GO:0032259">
    <property type="term" value="P:methylation"/>
    <property type="evidence" value="ECO:0007669"/>
    <property type="project" value="UniProtKB-KW"/>
</dbReference>
<gene>
    <name evidence="4" type="ORF">SAMN02745110_01437</name>
</gene>
<dbReference type="InterPro" id="IPR051259">
    <property type="entry name" value="rRNA_Methyltransferase"/>
</dbReference>
<proteinExistence type="predicted"/>
<accession>A0A1T4N2V1</accession>
<dbReference type="PANTHER" id="PTHR43191">
    <property type="entry name" value="RRNA METHYLTRANSFERASE 3"/>
    <property type="match status" value="1"/>
</dbReference>
<dbReference type="InterPro" id="IPR001537">
    <property type="entry name" value="SpoU_MeTrfase"/>
</dbReference>
<dbReference type="AlphaFoldDB" id="A0A1T4N2V1"/>
<keyword evidence="1 4" id="KW-0489">Methyltransferase</keyword>
<evidence type="ECO:0000313" key="5">
    <source>
        <dbReference type="Proteomes" id="UP000189857"/>
    </source>
</evidence>
<evidence type="ECO:0000256" key="2">
    <source>
        <dbReference type="ARBA" id="ARBA00022679"/>
    </source>
</evidence>
<keyword evidence="5" id="KW-1185">Reference proteome</keyword>
<keyword evidence="2" id="KW-0808">Transferase</keyword>
<dbReference type="RefSeq" id="WP_078787271.1">
    <property type="nucleotide sequence ID" value="NZ_FMTO01000007.1"/>
</dbReference>
<feature type="domain" description="tRNA/rRNA methyltransferase SpoU type" evidence="3">
    <location>
        <begin position="131"/>
        <end position="281"/>
    </location>
</feature>
<dbReference type="EMBL" id="FUXA01000008">
    <property type="protein sequence ID" value="SJZ73367.1"/>
    <property type="molecule type" value="Genomic_DNA"/>
</dbReference>